<accession>A0A9P1HB49</accession>
<reference evidence="1" key="1">
    <citation type="submission" date="2022-11" db="EMBL/GenBank/DDBJ databases">
        <authorList>
            <person name="Scott C."/>
            <person name="Bruce N."/>
        </authorList>
    </citation>
    <scope>NUCLEOTIDE SEQUENCE</scope>
</reference>
<sequence length="197" mass="22739">MESNTKTPTLATTIARASYGVVVREVYKPEVHYNEDRETDAFDSRTVWAMHQIQWLIRKGDTIDPNEPLTKTFEIRLSAGDTTRSWNSTIVMSPNEPEFLPRSRKHPGVVTLCDIKSNLTGVEEAKFILKKKRRLCLRPGYKFYVCQFDVKVIVAPADLRFELWFDGEKFAGNHEPIAISWDENGTKVKTDEKEIRM</sequence>
<name>A0A9P1HB49_9PEZI</name>
<evidence type="ECO:0000313" key="2">
    <source>
        <dbReference type="Proteomes" id="UP000838763"/>
    </source>
</evidence>
<evidence type="ECO:0000313" key="1">
    <source>
        <dbReference type="EMBL" id="CAI4219291.1"/>
    </source>
</evidence>
<comment type="caution">
    <text evidence="1">The sequence shown here is derived from an EMBL/GenBank/DDBJ whole genome shotgun (WGS) entry which is preliminary data.</text>
</comment>
<gene>
    <name evidence="1" type="ORF">PPNO1_LOCUS8857</name>
</gene>
<organism evidence="1 2">
    <name type="scientific">Parascedosporium putredinis</name>
    <dbReference type="NCBI Taxonomy" id="1442378"/>
    <lineage>
        <taxon>Eukaryota</taxon>
        <taxon>Fungi</taxon>
        <taxon>Dikarya</taxon>
        <taxon>Ascomycota</taxon>
        <taxon>Pezizomycotina</taxon>
        <taxon>Sordariomycetes</taxon>
        <taxon>Hypocreomycetidae</taxon>
        <taxon>Microascales</taxon>
        <taxon>Microascaceae</taxon>
        <taxon>Parascedosporium</taxon>
    </lineage>
</organism>
<dbReference type="OrthoDB" id="2394218at2759"/>
<protein>
    <submittedName>
        <fullName evidence="1">Uncharacterized protein</fullName>
    </submittedName>
</protein>
<proteinExistence type="predicted"/>
<dbReference type="EMBL" id="CALLCH030000019">
    <property type="protein sequence ID" value="CAI4219291.1"/>
    <property type="molecule type" value="Genomic_DNA"/>
</dbReference>
<dbReference type="Proteomes" id="UP000838763">
    <property type="component" value="Unassembled WGS sequence"/>
</dbReference>
<dbReference type="AlphaFoldDB" id="A0A9P1HB49"/>
<keyword evidence="2" id="KW-1185">Reference proteome</keyword>